<sequence length="140" mass="13831">MTSIAFWKGAGERAGKTFLQVGIATLGISAGSVYSGEAALRLPWETALVTALLAALLSVVTSLLNPSFTAGTAPASTTDSGALSGVAISDGSVVPDTDPGAGSGDVTTEDIDQTVTAHTPEHAEDASVIPDGEGVATSQS</sequence>
<evidence type="ECO:0008006" key="4">
    <source>
        <dbReference type="Google" id="ProtNLM"/>
    </source>
</evidence>
<proteinExistence type="predicted"/>
<evidence type="ECO:0000313" key="2">
    <source>
        <dbReference type="EMBL" id="VEI04095.1"/>
    </source>
</evidence>
<keyword evidence="3" id="KW-1185">Reference proteome</keyword>
<organism evidence="2 3">
    <name type="scientific">Acidipropionibacterium jensenii</name>
    <dbReference type="NCBI Taxonomy" id="1749"/>
    <lineage>
        <taxon>Bacteria</taxon>
        <taxon>Bacillati</taxon>
        <taxon>Actinomycetota</taxon>
        <taxon>Actinomycetes</taxon>
        <taxon>Propionibacteriales</taxon>
        <taxon>Propionibacteriaceae</taxon>
        <taxon>Acidipropionibacterium</taxon>
    </lineage>
</organism>
<evidence type="ECO:0000256" key="1">
    <source>
        <dbReference type="SAM" id="MobiDB-lite"/>
    </source>
</evidence>
<evidence type="ECO:0000313" key="3">
    <source>
        <dbReference type="Proteomes" id="UP000277858"/>
    </source>
</evidence>
<dbReference type="InterPro" id="IPR020109">
    <property type="entry name" value="Holin_r1t"/>
</dbReference>
<dbReference type="RefSeq" id="WP_051238160.1">
    <property type="nucleotide sequence ID" value="NZ_LR134473.1"/>
</dbReference>
<name>A0A448P1Z8_9ACTN</name>
<protein>
    <recommendedName>
        <fullName evidence="4">Holin</fullName>
    </recommendedName>
</protein>
<reference evidence="2 3" key="1">
    <citation type="submission" date="2018-12" db="EMBL/GenBank/DDBJ databases">
        <authorList>
            <consortium name="Pathogen Informatics"/>
        </authorList>
    </citation>
    <scope>NUCLEOTIDE SEQUENCE [LARGE SCALE GENOMIC DNA]</scope>
    <source>
        <strain evidence="2 3">NCTC13652</strain>
    </source>
</reference>
<dbReference type="STRING" id="1122997.GCA_000425285_00797"/>
<dbReference type="EMBL" id="LR134473">
    <property type="protein sequence ID" value="VEI04095.1"/>
    <property type="molecule type" value="Genomic_DNA"/>
</dbReference>
<dbReference type="AlphaFoldDB" id="A0A448P1Z8"/>
<dbReference type="Proteomes" id="UP000277858">
    <property type="component" value="Chromosome"/>
</dbReference>
<gene>
    <name evidence="2" type="ORF">NCTC13652_02318</name>
</gene>
<accession>A0A448P1Z8</accession>
<feature type="region of interest" description="Disordered" evidence="1">
    <location>
        <begin position="86"/>
        <end position="140"/>
    </location>
</feature>
<dbReference type="Pfam" id="PF16945">
    <property type="entry name" value="Phage_r1t_holin"/>
    <property type="match status" value="1"/>
</dbReference>